<dbReference type="SUPFAM" id="SSF51445">
    <property type="entry name" value="(Trans)glycosidases"/>
    <property type="match status" value="1"/>
</dbReference>
<evidence type="ECO:0000313" key="5">
    <source>
        <dbReference type="Proteomes" id="UP000254797"/>
    </source>
</evidence>
<evidence type="ECO:0000259" key="3">
    <source>
        <dbReference type="SMART" id="SM00642"/>
    </source>
</evidence>
<dbReference type="InterPro" id="IPR013783">
    <property type="entry name" value="Ig-like_fold"/>
</dbReference>
<dbReference type="GO" id="GO:0005975">
    <property type="term" value="P:carbohydrate metabolic process"/>
    <property type="evidence" value="ECO:0007669"/>
    <property type="project" value="InterPro"/>
</dbReference>
<dbReference type="GO" id="GO:0047798">
    <property type="term" value="F:cyclomaltodextrinase activity"/>
    <property type="evidence" value="ECO:0007669"/>
    <property type="project" value="UniProtKB-EC"/>
</dbReference>
<dbReference type="EC" id="3.2.1.135" evidence="4"/>
<dbReference type="InterPro" id="IPR014756">
    <property type="entry name" value="Ig_E-set"/>
</dbReference>
<dbReference type="Gene3D" id="2.60.40.10">
    <property type="entry name" value="Immunoglobulins"/>
    <property type="match status" value="1"/>
</dbReference>
<dbReference type="InterPro" id="IPR017853">
    <property type="entry name" value="GH"/>
</dbReference>
<dbReference type="Gene3D" id="3.20.20.80">
    <property type="entry name" value="Glycosidases"/>
    <property type="match status" value="1"/>
</dbReference>
<evidence type="ECO:0000256" key="2">
    <source>
        <dbReference type="ARBA" id="ARBA00023295"/>
    </source>
</evidence>
<dbReference type="PANTHER" id="PTHR10357">
    <property type="entry name" value="ALPHA-AMYLASE FAMILY MEMBER"/>
    <property type="match status" value="1"/>
</dbReference>
<accession>A0A380JXC5</accession>
<dbReference type="EMBL" id="UHFG01000004">
    <property type="protein sequence ID" value="SUN49884.1"/>
    <property type="molecule type" value="Genomic_DNA"/>
</dbReference>
<dbReference type="CDD" id="cd11338">
    <property type="entry name" value="AmyAc_CMD"/>
    <property type="match status" value="1"/>
</dbReference>
<dbReference type="Pfam" id="PF02903">
    <property type="entry name" value="Alpha-amylase_N"/>
    <property type="match status" value="1"/>
</dbReference>
<dbReference type="Proteomes" id="UP000254797">
    <property type="component" value="Unassembled WGS sequence"/>
</dbReference>
<name>A0A380JXC5_STRDY</name>
<evidence type="ECO:0000256" key="1">
    <source>
        <dbReference type="ARBA" id="ARBA00022801"/>
    </source>
</evidence>
<dbReference type="SUPFAM" id="SSF81296">
    <property type="entry name" value="E set domains"/>
    <property type="match status" value="1"/>
</dbReference>
<dbReference type="GO" id="GO:0031216">
    <property type="term" value="F:neopullulanase activity"/>
    <property type="evidence" value="ECO:0007669"/>
    <property type="project" value="UniProtKB-EC"/>
</dbReference>
<keyword evidence="1 4" id="KW-0378">Hydrolase</keyword>
<dbReference type="AlphaFoldDB" id="A0A380JXC5"/>
<proteinExistence type="predicted"/>
<sequence length="591" mass="68597">MSRSAIFRFKEKEVAVNTLLMEVEMNIAGMLHIPDSRYCFALSQKELVIRLRVAKEDKDITVNLVHGPKYGYHEFQEELEMSVAYTDHTHAYYETTLTLDDVRLAYIFKIEEEGQTYYFSEDGLITSYDFSNGFYNFFQMPYINAVDVYQVIPWTKDAVFYQIFVDRFNRGDWEKDDSYVNMDWLEKPTPKSFAGGDLRGITEKLDYLKDLGISVIYLTPIFQSISNHKYDISDYYAIDPQFGTKYDLQELIDLAHQMGIKIILDAVFNHASSDAVEFQDVLRYGKESKFFDWFMTHDEHPSMELVNYETFAGCNYMPKWNTSNRDVQDYLIEIGRYWIKEFGIDGWRLDVSDEVSHDFWRRFRQAVKAEKADAILIGENWHDAYLYLAGDQYDGIMNYAFTKACLDYFAFETMTSKQLAEKLSNILMRNTWQVNRMNLNLLDSHDTHRFFTQVKGSKDKLLAALALLFTFMGIPCLYYGTEVAMEGGYDPDSRRGFPWDDAEWDKDFFSKVKAIIALRQQPALQEGAISIDHDGDCFILRRSLGEQSITLVLNNGESAYPIKDKGQVLTGNGVDIENVQLLQGGYVVMSN</sequence>
<dbReference type="PANTHER" id="PTHR10357:SF210">
    <property type="entry name" value="MALTODEXTRIN GLUCOSIDASE"/>
    <property type="match status" value="1"/>
</dbReference>
<dbReference type="InterPro" id="IPR004185">
    <property type="entry name" value="Glyco_hydro_13_lg-like_dom"/>
</dbReference>
<gene>
    <name evidence="4" type="primary">amyB</name>
    <name evidence="4" type="ORF">NCTC4670_01104</name>
</gene>
<feature type="domain" description="Glycosyl hydrolase family 13 catalytic" evidence="3">
    <location>
        <begin position="162"/>
        <end position="519"/>
    </location>
</feature>
<protein>
    <submittedName>
        <fullName evidence="4">Neopullulanase</fullName>
        <ecNumber evidence="4">3.2.1.135</ecNumber>
        <ecNumber evidence="4">3.2.1.54</ecNumber>
    </submittedName>
</protein>
<dbReference type="InterPro" id="IPR006047">
    <property type="entry name" value="GH13_cat_dom"/>
</dbReference>
<dbReference type="SMART" id="SM00642">
    <property type="entry name" value="Aamy"/>
    <property type="match status" value="1"/>
</dbReference>
<dbReference type="EC" id="3.2.1.54" evidence="4"/>
<dbReference type="CDD" id="cd02857">
    <property type="entry name" value="E_set_CDase_PDE_N"/>
    <property type="match status" value="1"/>
</dbReference>
<dbReference type="InterPro" id="IPR045857">
    <property type="entry name" value="O16G_dom_2"/>
</dbReference>
<dbReference type="Gene3D" id="3.90.400.10">
    <property type="entry name" value="Oligo-1,6-glucosidase, Domain 2"/>
    <property type="match status" value="1"/>
</dbReference>
<dbReference type="Pfam" id="PF00128">
    <property type="entry name" value="Alpha-amylase"/>
    <property type="match status" value="1"/>
</dbReference>
<reference evidence="4 5" key="1">
    <citation type="submission" date="2018-06" db="EMBL/GenBank/DDBJ databases">
        <authorList>
            <consortium name="Pathogen Informatics"/>
            <person name="Doyle S."/>
        </authorList>
    </citation>
    <scope>NUCLEOTIDE SEQUENCE [LARGE SCALE GENOMIC DNA]</scope>
    <source>
        <strain evidence="4 5">NCTC4670</strain>
    </source>
</reference>
<evidence type="ECO:0000313" key="4">
    <source>
        <dbReference type="EMBL" id="SUN49884.1"/>
    </source>
</evidence>
<organism evidence="4 5">
    <name type="scientific">Streptococcus dysgalactiae subsp. dysgalactiae</name>
    <dbReference type="NCBI Taxonomy" id="99822"/>
    <lineage>
        <taxon>Bacteria</taxon>
        <taxon>Bacillati</taxon>
        <taxon>Bacillota</taxon>
        <taxon>Bacilli</taxon>
        <taxon>Lactobacillales</taxon>
        <taxon>Streptococcaceae</taxon>
        <taxon>Streptococcus</taxon>
    </lineage>
</organism>
<keyword evidence="2 4" id="KW-0326">Glycosidase</keyword>